<gene>
    <name evidence="3" type="ORF">FMM02_00070</name>
</gene>
<dbReference type="Pfam" id="PF05226">
    <property type="entry name" value="CHASE2"/>
    <property type="match status" value="1"/>
</dbReference>
<keyword evidence="4" id="KW-1185">Reference proteome</keyword>
<dbReference type="InterPro" id="IPR007890">
    <property type="entry name" value="CHASE2"/>
</dbReference>
<protein>
    <submittedName>
        <fullName evidence="3">EAL domain-containing protein</fullName>
    </submittedName>
</protein>
<feature type="transmembrane region" description="Helical" evidence="1">
    <location>
        <begin position="302"/>
        <end position="319"/>
    </location>
</feature>
<dbReference type="InterPro" id="IPR001633">
    <property type="entry name" value="EAL_dom"/>
</dbReference>
<feature type="domain" description="EAL" evidence="2">
    <location>
        <begin position="513"/>
        <end position="766"/>
    </location>
</feature>
<dbReference type="SUPFAM" id="SSF141868">
    <property type="entry name" value="EAL domain-like"/>
    <property type="match status" value="1"/>
</dbReference>
<dbReference type="InterPro" id="IPR050706">
    <property type="entry name" value="Cyclic-di-GMP_PDE-like"/>
</dbReference>
<proteinExistence type="predicted"/>
<dbReference type="InterPro" id="IPR035919">
    <property type="entry name" value="EAL_sf"/>
</dbReference>
<dbReference type="KEGG" id="sxa:FMM02_00070"/>
<accession>A0A516INL5</accession>
<dbReference type="OrthoDB" id="7462471at2"/>
<name>A0A516INL5_9SPHN</name>
<dbReference type="Gene3D" id="3.30.70.270">
    <property type="match status" value="1"/>
</dbReference>
<dbReference type="Gene3D" id="3.20.20.450">
    <property type="entry name" value="EAL domain"/>
    <property type="match status" value="1"/>
</dbReference>
<dbReference type="RefSeq" id="WP_147492955.1">
    <property type="nucleotide sequence ID" value="NZ_CP041659.1"/>
</dbReference>
<dbReference type="Pfam" id="PF00563">
    <property type="entry name" value="EAL"/>
    <property type="match status" value="1"/>
</dbReference>
<sequence>MIRTLSKLGKSQRFLAPVAIAAGALLLWFASLLAPLEETLSDTRAMIDSRPPTGEIVVVEIDAKSLSEFQQWPLPRRHYARLVDRLSKVGARVVAFDVDFSANSGADDEVFAKAIARAGNVVLPIFDQPASSGANAEYLTSRPIAELGSAWVASVLINPAHDGTVRSYPAATFINRSVQPSLATIVAERSGLKDQSFHPDWSIELASIPRYSLVDVMEGRVDPARFRGKRVIVGGTAIELGDRYSIPRHGIVPGVYIHAVAAESLLSDRAIVASGDFITILGTLVIALLLAPGARRGRRVWLIKWAGALVVILSAPVILEHFWPYSLATAPWITTLLMGAAVWTFYEHREQLRQRSRTDLESHLPNRAALEETLSQIEGSRTLIVAKIERFGTLRDSTGLQVVNEAVVETARRIAEFSNAQIFRISPDMLAWVDGEELETLEDRLLELDLVFRKAVETSDGIVDVGLAYGFDHCLDEAIVAQIERAISAVGSARDEGKKFSAYLGPRPVLRRQVSLATDLREAIRDDRIELAYQPKFSLRSNAIESSEALVRWTGLDGARISPDSFIPLAEDMGIITEITSFVVERALSDLKAWEAHGVHMATALNVSACDLARPDFADSIEQVIQAAGIDPSRITLEVTEGGLIRSPQLAVATLGRLRQFGVKLSIDDYGTGRSTLSYLSQLPVHELKIDRSFVSTIATDSPSAILVKSTISMAHELGLSVVAEGVEDSATLSLLREWSCDTVQGYLIGKPGTAAELLAKAMAIEELRVA</sequence>
<evidence type="ECO:0000256" key="1">
    <source>
        <dbReference type="SAM" id="Phobius"/>
    </source>
</evidence>
<keyword evidence="1" id="KW-1133">Transmembrane helix</keyword>
<dbReference type="GO" id="GO:0071111">
    <property type="term" value="F:cyclic-guanylate-specific phosphodiesterase activity"/>
    <property type="evidence" value="ECO:0007669"/>
    <property type="project" value="InterPro"/>
</dbReference>
<dbReference type="SMART" id="SM01080">
    <property type="entry name" value="CHASE2"/>
    <property type="match status" value="1"/>
</dbReference>
<organism evidence="3 4">
    <name type="scientific">Sphingomonas xanthus</name>
    <dbReference type="NCBI Taxonomy" id="2594473"/>
    <lineage>
        <taxon>Bacteria</taxon>
        <taxon>Pseudomonadati</taxon>
        <taxon>Pseudomonadota</taxon>
        <taxon>Alphaproteobacteria</taxon>
        <taxon>Sphingomonadales</taxon>
        <taxon>Sphingomonadaceae</taxon>
        <taxon>Sphingomonas</taxon>
    </lineage>
</organism>
<dbReference type="InterPro" id="IPR043128">
    <property type="entry name" value="Rev_trsase/Diguanyl_cyclase"/>
</dbReference>
<feature type="transmembrane region" description="Helical" evidence="1">
    <location>
        <begin position="270"/>
        <end position="290"/>
    </location>
</feature>
<dbReference type="PANTHER" id="PTHR33121">
    <property type="entry name" value="CYCLIC DI-GMP PHOSPHODIESTERASE PDEF"/>
    <property type="match status" value="1"/>
</dbReference>
<dbReference type="PANTHER" id="PTHR33121:SF70">
    <property type="entry name" value="SIGNALING PROTEIN YKOW"/>
    <property type="match status" value="1"/>
</dbReference>
<evidence type="ECO:0000313" key="4">
    <source>
        <dbReference type="Proteomes" id="UP000321857"/>
    </source>
</evidence>
<dbReference type="PROSITE" id="PS50883">
    <property type="entry name" value="EAL"/>
    <property type="match status" value="1"/>
</dbReference>
<keyword evidence="1" id="KW-0472">Membrane</keyword>
<reference evidence="3 4" key="1">
    <citation type="submission" date="2019-07" db="EMBL/GenBank/DDBJ databases">
        <title>Sphingomonas AE3 Genome sequencing and assembly.</title>
        <authorList>
            <person name="Kim H."/>
        </authorList>
    </citation>
    <scope>NUCLEOTIDE SEQUENCE [LARGE SCALE GENOMIC DNA]</scope>
    <source>
        <strain evidence="3 4">AE3</strain>
    </source>
</reference>
<evidence type="ECO:0000313" key="3">
    <source>
        <dbReference type="EMBL" id="QDP18492.1"/>
    </source>
</evidence>
<dbReference type="EMBL" id="CP041659">
    <property type="protein sequence ID" value="QDP18492.1"/>
    <property type="molecule type" value="Genomic_DNA"/>
</dbReference>
<dbReference type="SMART" id="SM00052">
    <property type="entry name" value="EAL"/>
    <property type="match status" value="1"/>
</dbReference>
<dbReference type="AlphaFoldDB" id="A0A516INL5"/>
<feature type="transmembrane region" description="Helical" evidence="1">
    <location>
        <begin position="325"/>
        <end position="346"/>
    </location>
</feature>
<evidence type="ECO:0000259" key="2">
    <source>
        <dbReference type="PROSITE" id="PS50883"/>
    </source>
</evidence>
<dbReference type="Proteomes" id="UP000321857">
    <property type="component" value="Chromosome"/>
</dbReference>
<keyword evidence="1" id="KW-0812">Transmembrane</keyword>
<dbReference type="CDD" id="cd01948">
    <property type="entry name" value="EAL"/>
    <property type="match status" value="1"/>
</dbReference>